<keyword evidence="2" id="KW-1185">Reference proteome</keyword>
<name>A0A5B7F626_PORTR</name>
<evidence type="ECO:0000313" key="2">
    <source>
        <dbReference type="Proteomes" id="UP000324222"/>
    </source>
</evidence>
<proteinExistence type="predicted"/>
<evidence type="ECO:0000313" key="1">
    <source>
        <dbReference type="EMBL" id="MPC40806.1"/>
    </source>
</evidence>
<gene>
    <name evidence="1" type="ORF">E2C01_034375</name>
</gene>
<dbReference type="EMBL" id="VSRR010004821">
    <property type="protein sequence ID" value="MPC40806.1"/>
    <property type="molecule type" value="Genomic_DNA"/>
</dbReference>
<sequence>MKYGIYEGQITSRVATTEPILVISTLPGVMRNLNGLFSGVLSTEHSGVMEWPMYRSSSRLRTKQRYFSSFLDSLVLAAAKKWFFPTNQSPRHENSLAGLVPHAFNSRATVLWSIILIEHRDEPRVLVQLGTHILQGRLAVPDVHCSDAEAHAVVAIVLLEEERFVVVAVHLDGHAGAVVGHVGVVDVRDGVAALLEAEPRAAHHEGDQTPMAHCTGREIIDLI</sequence>
<comment type="caution">
    <text evidence="1">The sequence shown here is derived from an EMBL/GenBank/DDBJ whole genome shotgun (WGS) entry which is preliminary data.</text>
</comment>
<dbReference type="AlphaFoldDB" id="A0A5B7F626"/>
<accession>A0A5B7F626</accession>
<protein>
    <submittedName>
        <fullName evidence="1">Uncharacterized protein</fullName>
    </submittedName>
</protein>
<reference evidence="1 2" key="1">
    <citation type="submission" date="2019-05" db="EMBL/GenBank/DDBJ databases">
        <title>Another draft genome of Portunus trituberculatus and its Hox gene families provides insights of decapod evolution.</title>
        <authorList>
            <person name="Jeong J.-H."/>
            <person name="Song I."/>
            <person name="Kim S."/>
            <person name="Choi T."/>
            <person name="Kim D."/>
            <person name="Ryu S."/>
            <person name="Kim W."/>
        </authorList>
    </citation>
    <scope>NUCLEOTIDE SEQUENCE [LARGE SCALE GENOMIC DNA]</scope>
    <source>
        <tissue evidence="1">Muscle</tissue>
    </source>
</reference>
<organism evidence="1 2">
    <name type="scientific">Portunus trituberculatus</name>
    <name type="common">Swimming crab</name>
    <name type="synonym">Neptunus trituberculatus</name>
    <dbReference type="NCBI Taxonomy" id="210409"/>
    <lineage>
        <taxon>Eukaryota</taxon>
        <taxon>Metazoa</taxon>
        <taxon>Ecdysozoa</taxon>
        <taxon>Arthropoda</taxon>
        <taxon>Crustacea</taxon>
        <taxon>Multicrustacea</taxon>
        <taxon>Malacostraca</taxon>
        <taxon>Eumalacostraca</taxon>
        <taxon>Eucarida</taxon>
        <taxon>Decapoda</taxon>
        <taxon>Pleocyemata</taxon>
        <taxon>Brachyura</taxon>
        <taxon>Eubrachyura</taxon>
        <taxon>Portunoidea</taxon>
        <taxon>Portunidae</taxon>
        <taxon>Portuninae</taxon>
        <taxon>Portunus</taxon>
    </lineage>
</organism>
<dbReference type="Proteomes" id="UP000324222">
    <property type="component" value="Unassembled WGS sequence"/>
</dbReference>